<name>A0ACC2F0J5_DALPE</name>
<protein>
    <submittedName>
        <fullName evidence="1">Uncharacterized protein</fullName>
    </submittedName>
</protein>
<sequence>MPHHAVQHTVICNMELVQVVFEYEYTARNGARVTIKPNERYILVSKTNEHWWHVQKDQKAKPFYIPAKYVMGLSEKTLGPKDPANRGARSQTPPQATTDGDTFDPSDRGPTLAAETVKVRVPRDPSTRPHSTHRMSTFSVPQDFNHIQHCEQMRLMVGLQTSTGETRDTAADMKRCSFDPGFSFASDDLGLGDMLQFPPPPPVNYFIEGQNSEEWVKTPAGDPGGRSSSGRDTDIYQTASNEQRSESTDQPGAELSESLGFTEAPAEPAQSLNSTSCPVDVKAPSHTDQIRLVSQERNIVPRSNLEPSHESSVIFGSPVPEVIEESSQNDVYVNVAKLRKSITQSASPPSASPPSASSPSASPPCRNAEEWEVHTDEESGQEYYYHPASGQTTWDNPLYLHMELEVPAEEPVCPSPSYSSKSPGPLSASSSPPAWTSDWEQCLDEVSGRAYFYNSASGESSWDAPELLSPYSALIGHRSGLMSPGEGPPPLPEEDYPAEDYPDLAEAPERVSSRSSNDYSPSHLTPTTLPHASLDRSAPTGWNLNIDPDGTWVFSSQHSPEEWIKSLDDRGQTYYYLKDGSKSEWNLPEAPVASGQTNMGSGYGLDEVSAVKNWRHTMGPTNLVPATQDGKFFPTHRRNVSDYGSEGSSSDNSPEIGQQRVSTIEKAGRLNKTKVLENGKRLRKNWNQSWTVLQEGVLTFHKDPKSTATVGSYKSNHSVPEVTVDLRGAIIGWAPKDKSSKKNVVELKSKNGVEFLIQYDTENVIQDWHKVLGDTIRQLEMESHHSEEEEEDVTGRPFSTDRDDRSPGPVDKRRPSTRTIAPNSSSGETDQKKVRTKLMKFLMKRPTLQAIKEKGYIQDNVFGCHLLDLCAREETTVPSFVEKCIKAVERRGLDMDGLYRVSGNLAVIQKLRFKADQEKLDLEDGHWEDVHVITGALKLFFRELPEPLFPFSHFSRFIQAIRTFDYNQKVLYMRELVESLPRPNHDTMELLFSHLHRVIEYGDENRMTVQNVAIVFGPTLLRPETESGNLAMHMVFQNQIVELVLNEYKNFFHSS</sequence>
<proteinExistence type="predicted"/>
<accession>A0ACC2F0J5</accession>
<dbReference type="EMBL" id="CM055764">
    <property type="protein sequence ID" value="KAJ7984880.1"/>
    <property type="molecule type" value="Genomic_DNA"/>
</dbReference>
<organism evidence="1 2">
    <name type="scientific">Dallia pectoralis</name>
    <name type="common">Alaska blackfish</name>
    <dbReference type="NCBI Taxonomy" id="75939"/>
    <lineage>
        <taxon>Eukaryota</taxon>
        <taxon>Metazoa</taxon>
        <taxon>Chordata</taxon>
        <taxon>Craniata</taxon>
        <taxon>Vertebrata</taxon>
        <taxon>Euteleostomi</taxon>
        <taxon>Actinopterygii</taxon>
        <taxon>Neopterygii</taxon>
        <taxon>Teleostei</taxon>
        <taxon>Protacanthopterygii</taxon>
        <taxon>Esociformes</taxon>
        <taxon>Umbridae</taxon>
        <taxon>Dallia</taxon>
    </lineage>
</organism>
<evidence type="ECO:0000313" key="2">
    <source>
        <dbReference type="Proteomes" id="UP001157502"/>
    </source>
</evidence>
<comment type="caution">
    <text evidence="1">The sequence shown here is derived from an EMBL/GenBank/DDBJ whole genome shotgun (WGS) entry which is preliminary data.</text>
</comment>
<reference evidence="1" key="1">
    <citation type="submission" date="2021-05" db="EMBL/GenBank/DDBJ databases">
        <authorList>
            <person name="Pan Q."/>
            <person name="Jouanno E."/>
            <person name="Zahm M."/>
            <person name="Klopp C."/>
            <person name="Cabau C."/>
            <person name="Louis A."/>
            <person name="Berthelot C."/>
            <person name="Parey E."/>
            <person name="Roest Crollius H."/>
            <person name="Montfort J."/>
            <person name="Robinson-Rechavi M."/>
            <person name="Bouchez O."/>
            <person name="Lampietro C."/>
            <person name="Lopez Roques C."/>
            <person name="Donnadieu C."/>
            <person name="Postlethwait J."/>
            <person name="Bobe J."/>
            <person name="Dillon D."/>
            <person name="Chandos A."/>
            <person name="von Hippel F."/>
            <person name="Guiguen Y."/>
        </authorList>
    </citation>
    <scope>NUCLEOTIDE SEQUENCE</scope>
    <source>
        <strain evidence="1">YG-Jan2019</strain>
    </source>
</reference>
<evidence type="ECO:0000313" key="1">
    <source>
        <dbReference type="EMBL" id="KAJ7984880.1"/>
    </source>
</evidence>
<gene>
    <name evidence="1" type="ORF">DPEC_G00359360</name>
</gene>
<keyword evidence="2" id="KW-1185">Reference proteome</keyword>
<dbReference type="Proteomes" id="UP001157502">
    <property type="component" value="Chromosome 37"/>
</dbReference>